<protein>
    <submittedName>
        <fullName evidence="1">Variant-surface-glycoprotein phospholipase C, putative</fullName>
    </submittedName>
</protein>
<reference evidence="1" key="1">
    <citation type="submission" date="2007-04" db="EMBL/GenBank/DDBJ databases">
        <title>Annotation of Pediculus humanus corporis strain USDA.</title>
        <authorList>
            <person name="Kirkness E."/>
            <person name="Hannick L."/>
            <person name="Hass B."/>
            <person name="Bruggner R."/>
            <person name="Lawson D."/>
            <person name="Bidwell S."/>
            <person name="Joardar V."/>
            <person name="Caler E."/>
            <person name="Walenz B."/>
            <person name="Inman J."/>
            <person name="Schobel S."/>
            <person name="Galinsky K."/>
            <person name="Amedeo P."/>
            <person name="Strausberg R."/>
        </authorList>
    </citation>
    <scope>NUCLEOTIDE SEQUENCE</scope>
    <source>
        <strain evidence="1">USDA</strain>
    </source>
</reference>
<dbReference type="KEGG" id="phu:Phum_PHUM253960"/>
<evidence type="ECO:0000313" key="2">
    <source>
        <dbReference type="EnsemblMetazoa" id="PHUM253960-PA"/>
    </source>
</evidence>
<dbReference type="EMBL" id="DS235235">
    <property type="protein sequence ID" value="EEB13715.1"/>
    <property type="molecule type" value="Genomic_DNA"/>
</dbReference>
<evidence type="ECO:0000313" key="3">
    <source>
        <dbReference type="Proteomes" id="UP000009046"/>
    </source>
</evidence>
<dbReference type="InParanoid" id="E0VK09"/>
<reference evidence="2" key="3">
    <citation type="submission" date="2020-05" db="UniProtKB">
        <authorList>
            <consortium name="EnsemblMetazoa"/>
        </authorList>
    </citation>
    <scope>IDENTIFICATION</scope>
    <source>
        <strain evidence="2">USDA</strain>
    </source>
</reference>
<dbReference type="GO" id="GO:0006629">
    <property type="term" value="P:lipid metabolic process"/>
    <property type="evidence" value="ECO:0007669"/>
    <property type="project" value="InterPro"/>
</dbReference>
<dbReference type="eggNOG" id="KOG4306">
    <property type="taxonomic scope" value="Eukaryota"/>
</dbReference>
<reference evidence="1" key="2">
    <citation type="submission" date="2007-04" db="EMBL/GenBank/DDBJ databases">
        <title>The genome of the human body louse.</title>
        <authorList>
            <consortium name="The Human Body Louse Genome Consortium"/>
            <person name="Kirkness E."/>
            <person name="Walenz B."/>
            <person name="Hass B."/>
            <person name="Bruggner R."/>
            <person name="Strausberg R."/>
        </authorList>
    </citation>
    <scope>NUCLEOTIDE SEQUENCE</scope>
    <source>
        <strain evidence="1">USDA</strain>
    </source>
</reference>
<evidence type="ECO:0000313" key="1">
    <source>
        <dbReference type="EMBL" id="EEB13715.1"/>
    </source>
</evidence>
<dbReference type="PANTHER" id="PTHR13593:SF103">
    <property type="entry name" value="RE10370P"/>
    <property type="match status" value="1"/>
</dbReference>
<dbReference type="Proteomes" id="UP000009046">
    <property type="component" value="Unassembled WGS sequence"/>
</dbReference>
<dbReference type="Gene3D" id="3.20.20.190">
    <property type="entry name" value="Phosphatidylinositol (PI) phosphodiesterase"/>
    <property type="match status" value="1"/>
</dbReference>
<dbReference type="VEuPathDB" id="VectorBase:PHUM253960"/>
<organism>
    <name type="scientific">Pediculus humanus subsp. corporis</name>
    <name type="common">Body louse</name>
    <dbReference type="NCBI Taxonomy" id="121224"/>
    <lineage>
        <taxon>Eukaryota</taxon>
        <taxon>Metazoa</taxon>
        <taxon>Ecdysozoa</taxon>
        <taxon>Arthropoda</taxon>
        <taxon>Hexapoda</taxon>
        <taxon>Insecta</taxon>
        <taxon>Pterygota</taxon>
        <taxon>Neoptera</taxon>
        <taxon>Paraneoptera</taxon>
        <taxon>Psocodea</taxon>
        <taxon>Troctomorpha</taxon>
        <taxon>Phthiraptera</taxon>
        <taxon>Anoplura</taxon>
        <taxon>Pediculidae</taxon>
        <taxon>Pediculus</taxon>
    </lineage>
</organism>
<dbReference type="OrthoDB" id="2015280at2759"/>
<dbReference type="GeneID" id="8235109"/>
<dbReference type="RefSeq" id="XP_002426453.1">
    <property type="nucleotide sequence ID" value="XM_002426408.1"/>
</dbReference>
<dbReference type="OMA" id="WMHRERI"/>
<proteinExistence type="predicted"/>
<gene>
    <name evidence="2" type="primary">8235109</name>
    <name evidence="1" type="ORF">Phum_PHUM253960</name>
</gene>
<name>E0VK09_PEDHC</name>
<dbReference type="HOGENOM" id="CLU_039880_0_1_1"/>
<dbReference type="EnsemblMetazoa" id="PHUM253960-RA">
    <property type="protein sequence ID" value="PHUM253960-PA"/>
    <property type="gene ID" value="PHUM253960"/>
</dbReference>
<dbReference type="EMBL" id="AAZO01002943">
    <property type="status" value="NOT_ANNOTATED_CDS"/>
    <property type="molecule type" value="Genomic_DNA"/>
</dbReference>
<dbReference type="SUPFAM" id="SSF51695">
    <property type="entry name" value="PLC-like phosphodiesterases"/>
    <property type="match status" value="1"/>
</dbReference>
<dbReference type="CTD" id="8235109"/>
<keyword evidence="3" id="KW-1185">Reference proteome</keyword>
<dbReference type="PROSITE" id="PS50007">
    <property type="entry name" value="PIPLC_X_DOMAIN"/>
    <property type="match status" value="1"/>
</dbReference>
<dbReference type="GO" id="GO:0008081">
    <property type="term" value="F:phosphoric diester hydrolase activity"/>
    <property type="evidence" value="ECO:0007669"/>
    <property type="project" value="InterPro"/>
</dbReference>
<dbReference type="InterPro" id="IPR051057">
    <property type="entry name" value="PI-PLC_domain"/>
</dbReference>
<dbReference type="FunCoup" id="E0VK09">
    <property type="interactions" value="7"/>
</dbReference>
<dbReference type="PANTHER" id="PTHR13593">
    <property type="match status" value="1"/>
</dbReference>
<accession>E0VK09</accession>
<dbReference type="AlphaFoldDB" id="E0VK09"/>
<sequence length="258" mass="30178">MFIPGTHNSGTVVKKTKSKFNLSHLDNLILTQDESIWNQLVYGIRFLDFRIGYYPQEKDPDMRFWINHDMLRIQPLLPVLKNVVQFIKRSPDEIIILDFHRFPAGFKNKNSRLIHMELINSIEKVLKNLTVPRPPSQTKLKLENIWKSDKRLIVSYSEDNFVWETPWLWSSVSQRWGNKRTPSTLEKFLDNTFRDVAPRKLWAAMAELTPTPLDFLGSGSLRSMANSVNGLLSTWFIEKKNWTSRANIVAPDFFLGVW</sequence>
<dbReference type="InterPro" id="IPR017946">
    <property type="entry name" value="PLC-like_Pdiesterase_TIM-brl"/>
</dbReference>